<evidence type="ECO:0000259" key="6">
    <source>
        <dbReference type="Pfam" id="PF13086"/>
    </source>
</evidence>
<dbReference type="PANTHER" id="PTHR10887:SF495">
    <property type="entry name" value="HELICASE SENATAXIN ISOFORM X1-RELATED"/>
    <property type="match status" value="1"/>
</dbReference>
<dbReference type="FunFam" id="3.40.50.300:FF:000326">
    <property type="entry name" value="P-loop containing nucleoside triphosphate hydrolase"/>
    <property type="match status" value="1"/>
</dbReference>
<dbReference type="InterPro" id="IPR041679">
    <property type="entry name" value="DNA2/NAM7-like_C"/>
</dbReference>
<feature type="domain" description="DNA2/NAM7 helicase helicase" evidence="6">
    <location>
        <begin position="426"/>
        <end position="607"/>
    </location>
</feature>
<evidence type="ECO:0000256" key="3">
    <source>
        <dbReference type="ARBA" id="ARBA00022806"/>
    </source>
</evidence>
<dbReference type="GO" id="GO:0016787">
    <property type="term" value="F:hydrolase activity"/>
    <property type="evidence" value="ECO:0007669"/>
    <property type="project" value="UniProtKB-KW"/>
</dbReference>
<comment type="caution">
    <text evidence="8">The sequence shown here is derived from an EMBL/GenBank/DDBJ whole genome shotgun (WGS) entry which is preliminary data.</text>
</comment>
<evidence type="ECO:0000313" key="9">
    <source>
        <dbReference type="Proteomes" id="UP001516023"/>
    </source>
</evidence>
<dbReference type="InterPro" id="IPR045055">
    <property type="entry name" value="DNA2/NAM7-like"/>
</dbReference>
<feature type="domain" description="DNA2/NAM7 helicase-like C-terminal" evidence="7">
    <location>
        <begin position="764"/>
        <end position="975"/>
    </location>
</feature>
<dbReference type="Pfam" id="PF13086">
    <property type="entry name" value="AAA_11"/>
    <property type="match status" value="2"/>
</dbReference>
<reference evidence="8 9" key="1">
    <citation type="journal article" date="2020" name="G3 (Bethesda)">
        <title>Improved Reference Genome for Cyclotella cryptica CCMP332, a Model for Cell Wall Morphogenesis, Salinity Adaptation, and Lipid Production in Diatoms (Bacillariophyta).</title>
        <authorList>
            <person name="Roberts W.R."/>
            <person name="Downey K.M."/>
            <person name="Ruck E.C."/>
            <person name="Traller J.C."/>
            <person name="Alverson A.J."/>
        </authorList>
    </citation>
    <scope>NUCLEOTIDE SEQUENCE [LARGE SCALE GENOMIC DNA]</scope>
    <source>
        <strain evidence="8 9">CCMP332</strain>
    </source>
</reference>
<evidence type="ECO:0000256" key="5">
    <source>
        <dbReference type="SAM" id="MobiDB-lite"/>
    </source>
</evidence>
<dbReference type="PANTHER" id="PTHR10887">
    <property type="entry name" value="DNA2/NAM7 HELICASE FAMILY"/>
    <property type="match status" value="1"/>
</dbReference>
<dbReference type="InterPro" id="IPR041677">
    <property type="entry name" value="DNA2/NAM7_AAA_11"/>
</dbReference>
<keyword evidence="2" id="KW-0378">Hydrolase</keyword>
<dbReference type="InterPro" id="IPR047187">
    <property type="entry name" value="SF1_C_Upf1"/>
</dbReference>
<feature type="region of interest" description="Disordered" evidence="5">
    <location>
        <begin position="71"/>
        <end position="100"/>
    </location>
</feature>
<dbReference type="GO" id="GO:0005524">
    <property type="term" value="F:ATP binding"/>
    <property type="evidence" value="ECO:0007669"/>
    <property type="project" value="UniProtKB-KW"/>
</dbReference>
<feature type="domain" description="DNA2/NAM7 helicase helicase" evidence="6">
    <location>
        <begin position="651"/>
        <end position="694"/>
    </location>
</feature>
<dbReference type="EMBL" id="JABMIG020000451">
    <property type="protein sequence ID" value="KAL3777340.1"/>
    <property type="molecule type" value="Genomic_DNA"/>
</dbReference>
<keyword evidence="9" id="KW-1185">Reference proteome</keyword>
<dbReference type="CDD" id="cd18808">
    <property type="entry name" value="SF1_C_Upf1"/>
    <property type="match status" value="1"/>
</dbReference>
<dbReference type="Proteomes" id="UP001516023">
    <property type="component" value="Unassembled WGS sequence"/>
</dbReference>
<dbReference type="Pfam" id="PF13087">
    <property type="entry name" value="AAA_12"/>
    <property type="match status" value="1"/>
</dbReference>
<dbReference type="AlphaFoldDB" id="A0ABD3NMX3"/>
<evidence type="ECO:0000256" key="2">
    <source>
        <dbReference type="ARBA" id="ARBA00022801"/>
    </source>
</evidence>
<dbReference type="InterPro" id="IPR027417">
    <property type="entry name" value="P-loop_NTPase"/>
</dbReference>
<evidence type="ECO:0000256" key="4">
    <source>
        <dbReference type="ARBA" id="ARBA00022840"/>
    </source>
</evidence>
<evidence type="ECO:0000313" key="8">
    <source>
        <dbReference type="EMBL" id="KAL3777340.1"/>
    </source>
</evidence>
<keyword evidence="4" id="KW-0067">ATP-binding</keyword>
<keyword evidence="1" id="KW-0547">Nucleotide-binding</keyword>
<gene>
    <name evidence="8" type="ORF">HJC23_010142</name>
</gene>
<sequence>MTPKSKNRFQRTVNPLIATHKMCLAVIVIALLSPQPTNALTSSFHGLSIAPPPQQPRGYQRPNELVMRKQKASDKHTARLQRGEMPTAGTRTLLSPSPTTQILSSGFTKNQWKEKKIELRAAGVEGRAVAAVGGRGRARKRLKVYNSLNLYHETFLSLISEEYRMEEAEVITRLESSLADPFSLETSGHALFDVHPQRRGNLFNDEVYRLQKATDATTTFHTDKSNDEVSHQTSPLPPNHKFARNDVIVLTLQPRGTGDFLGTSSLPTNPDAVLLEARVLNVGPTYIDVAIASGQFTQIFGPASNNVGSDGKGDPNLRLRVDRFFPIMVAALGQLTSVRGGQVAETKPGLDKRVGGFQMDNLLKEVILSTFSRIDDETTSVYESDGFDLGDLPKKLAKPPLPNSPQLASQVMAYIQANPNGLFPAYNEPQLTAIRAALTRRLTLIQGPPGTGKTTTAGSIAFGFVHQCRNISPYCKVLATAFSNVGADNLAEKFLSLGLKVVRVGKPSGISESLWAHTLDAAIQRDPFAQKALDEASKITAKIKISSDADGKRKNKGSLAAERAKRDEATAAVKASIQACNIAATKALREADVIVATSIGAADPQLLAACGIYPEEEDDVKKNKEIDEQSKSQFGIIREFAPDNLPPLSLPFVIIDEACQSVEPASLIPIVSTNSCRSLVMLGDPCQLPPTVRSDTSATGTSPLSTALMTRLSSIPDLHPVTVTAQKDKTPIETKFIQCKPTRQAVARVSDRGSSVSYRKQFSGSVLLSMQFRMHPSIAAFSSAIFYDGLLSSPLTLSNQRQFPTRLQKHYTASDRETSVRFINVGGRNNEHKGELTEGGELISTVASSDPSNNSYRNEEEANEIIELLKILLCQEKGDSPFQGSIGIVTPYASQVALIKSMMANDDVIRTLAQSFPQEIEVKSVDAYQGRERDIIIFSAVRSNRRGRIGFLTDWRRMNVALTRAKNALIVIGDAATLKEGDKHWSAFVHWCESMGCFIETRKRAE</sequence>
<feature type="compositionally biased region" description="Polar residues" evidence="5">
    <location>
        <begin position="89"/>
        <end position="100"/>
    </location>
</feature>
<dbReference type="Gene3D" id="3.40.50.300">
    <property type="entry name" value="P-loop containing nucleotide triphosphate hydrolases"/>
    <property type="match status" value="2"/>
</dbReference>
<evidence type="ECO:0000259" key="7">
    <source>
        <dbReference type="Pfam" id="PF13087"/>
    </source>
</evidence>
<name>A0ABD3NMX3_9STRA</name>
<protein>
    <recommendedName>
        <fullName evidence="10">AAA+ ATPase domain-containing protein</fullName>
    </recommendedName>
</protein>
<dbReference type="GO" id="GO:0004386">
    <property type="term" value="F:helicase activity"/>
    <property type="evidence" value="ECO:0007669"/>
    <property type="project" value="UniProtKB-KW"/>
</dbReference>
<organism evidence="8 9">
    <name type="scientific">Cyclotella cryptica</name>
    <dbReference type="NCBI Taxonomy" id="29204"/>
    <lineage>
        <taxon>Eukaryota</taxon>
        <taxon>Sar</taxon>
        <taxon>Stramenopiles</taxon>
        <taxon>Ochrophyta</taxon>
        <taxon>Bacillariophyta</taxon>
        <taxon>Coscinodiscophyceae</taxon>
        <taxon>Thalassiosirophycidae</taxon>
        <taxon>Stephanodiscales</taxon>
        <taxon>Stephanodiscaceae</taxon>
        <taxon>Cyclotella</taxon>
    </lineage>
</organism>
<dbReference type="SUPFAM" id="SSF52540">
    <property type="entry name" value="P-loop containing nucleoside triphosphate hydrolases"/>
    <property type="match status" value="1"/>
</dbReference>
<accession>A0ABD3NMX3</accession>
<keyword evidence="3" id="KW-0347">Helicase</keyword>
<dbReference type="GO" id="GO:0005694">
    <property type="term" value="C:chromosome"/>
    <property type="evidence" value="ECO:0007669"/>
    <property type="project" value="UniProtKB-ARBA"/>
</dbReference>
<proteinExistence type="predicted"/>
<evidence type="ECO:0008006" key="10">
    <source>
        <dbReference type="Google" id="ProtNLM"/>
    </source>
</evidence>
<evidence type="ECO:0000256" key="1">
    <source>
        <dbReference type="ARBA" id="ARBA00022741"/>
    </source>
</evidence>